<proteinExistence type="predicted"/>
<dbReference type="EMBL" id="FQVL01000010">
    <property type="protein sequence ID" value="SHF20768.1"/>
    <property type="molecule type" value="Genomic_DNA"/>
</dbReference>
<evidence type="ECO:0000313" key="1">
    <source>
        <dbReference type="EMBL" id="SHF20768.1"/>
    </source>
</evidence>
<dbReference type="Proteomes" id="UP000184476">
    <property type="component" value="Unassembled WGS sequence"/>
</dbReference>
<evidence type="ECO:0000313" key="2">
    <source>
        <dbReference type="Proteomes" id="UP000184476"/>
    </source>
</evidence>
<gene>
    <name evidence="1" type="ORF">SAMN05444392_11081</name>
</gene>
<sequence>MMSNKEISKGDMSAVILGLRDTGLKRNDIIEILEHVISYRYWKNDEELVDEAERFFGDLYKIAKDNYENDVYEGDKLEPLTEEPSIDLDNGGIKTIKDSVCQDCGDQFDQGIEFKYKRVLPGLCFGR</sequence>
<keyword evidence="2" id="KW-1185">Reference proteome</keyword>
<reference evidence="1 2" key="1">
    <citation type="submission" date="2016-11" db="EMBL/GenBank/DDBJ databases">
        <authorList>
            <person name="Jaros S."/>
            <person name="Januszkiewicz K."/>
            <person name="Wedrychowicz H."/>
        </authorList>
    </citation>
    <scope>NUCLEOTIDE SEQUENCE [LARGE SCALE GENOMIC DNA]</scope>
    <source>
        <strain evidence="1 2">DSM 44666</strain>
    </source>
</reference>
<accession>A0A1M4ZRY1</accession>
<name>A0A1M4ZRY1_9BACL</name>
<organism evidence="1 2">
    <name type="scientific">Seinonella peptonophila</name>
    <dbReference type="NCBI Taxonomy" id="112248"/>
    <lineage>
        <taxon>Bacteria</taxon>
        <taxon>Bacillati</taxon>
        <taxon>Bacillota</taxon>
        <taxon>Bacilli</taxon>
        <taxon>Bacillales</taxon>
        <taxon>Thermoactinomycetaceae</taxon>
        <taxon>Seinonella</taxon>
    </lineage>
</organism>
<dbReference type="AlphaFoldDB" id="A0A1M4ZRY1"/>
<protein>
    <submittedName>
        <fullName evidence="1">Uncharacterized protein</fullName>
    </submittedName>
</protein>
<dbReference type="RefSeq" id="WP_073156055.1">
    <property type="nucleotide sequence ID" value="NZ_FQVL01000010.1"/>
</dbReference>